<evidence type="ECO:0000256" key="1">
    <source>
        <dbReference type="ARBA" id="ARBA00004167"/>
    </source>
</evidence>
<keyword evidence="3" id="KW-0677">Repeat</keyword>
<dbReference type="PANTHER" id="PTHR24028">
    <property type="entry name" value="CADHERIN-87A"/>
    <property type="match status" value="1"/>
</dbReference>
<dbReference type="GO" id="GO:0005509">
    <property type="term" value="F:calcium ion binding"/>
    <property type="evidence" value="ECO:0007669"/>
    <property type="project" value="UniProtKB-UniRule"/>
</dbReference>
<accession>A0A3B3YYC6</accession>
<evidence type="ECO:0000256" key="8">
    <source>
        <dbReference type="ARBA" id="ARBA00023180"/>
    </source>
</evidence>
<evidence type="ECO:0000256" key="6">
    <source>
        <dbReference type="ARBA" id="ARBA00022989"/>
    </source>
</evidence>
<keyword evidence="4 9" id="KW-0106">Calcium</keyword>
<dbReference type="SUPFAM" id="SSF49313">
    <property type="entry name" value="Cadherin-like"/>
    <property type="match status" value="2"/>
</dbReference>
<evidence type="ECO:0000256" key="3">
    <source>
        <dbReference type="ARBA" id="ARBA00022737"/>
    </source>
</evidence>
<dbReference type="AlphaFoldDB" id="A0A3B3YYC6"/>
<reference evidence="11" key="1">
    <citation type="submission" date="2025-08" db="UniProtKB">
        <authorList>
            <consortium name="Ensembl"/>
        </authorList>
    </citation>
    <scope>IDENTIFICATION</scope>
</reference>
<dbReference type="PROSITE" id="PS00232">
    <property type="entry name" value="CADHERIN_1"/>
    <property type="match status" value="2"/>
</dbReference>
<dbReference type="Ensembl" id="ENSPMET00000025533.1">
    <property type="protein sequence ID" value="ENSPMEP00000032010.1"/>
    <property type="gene ID" value="ENSPMEG00000019626.1"/>
</dbReference>
<dbReference type="GO" id="GO:0009653">
    <property type="term" value="P:anatomical structure morphogenesis"/>
    <property type="evidence" value="ECO:0007669"/>
    <property type="project" value="UniProtKB-ARBA"/>
</dbReference>
<dbReference type="Proteomes" id="UP000261480">
    <property type="component" value="Unplaced"/>
</dbReference>
<evidence type="ECO:0000256" key="5">
    <source>
        <dbReference type="ARBA" id="ARBA00022889"/>
    </source>
</evidence>
<feature type="domain" description="Cadherin" evidence="10">
    <location>
        <begin position="145"/>
        <end position="252"/>
    </location>
</feature>
<dbReference type="FunFam" id="2.60.40.60:FF:000001">
    <property type="entry name" value="Protocadherin alpha 2"/>
    <property type="match status" value="1"/>
</dbReference>
<dbReference type="GO" id="GO:0005886">
    <property type="term" value="C:plasma membrane"/>
    <property type="evidence" value="ECO:0007669"/>
    <property type="project" value="InterPro"/>
</dbReference>
<keyword evidence="12" id="KW-1185">Reference proteome</keyword>
<dbReference type="InterPro" id="IPR015919">
    <property type="entry name" value="Cadherin-like_sf"/>
</dbReference>
<dbReference type="PRINTS" id="PR00205">
    <property type="entry name" value="CADHERIN"/>
</dbReference>
<evidence type="ECO:0000256" key="9">
    <source>
        <dbReference type="PROSITE-ProRule" id="PRU00043"/>
    </source>
</evidence>
<dbReference type="PANTHER" id="PTHR24028:SF146">
    <property type="entry name" value="CADHERIN 96CB, ISOFORM D-RELATED"/>
    <property type="match status" value="1"/>
</dbReference>
<dbReference type="InterPro" id="IPR002126">
    <property type="entry name" value="Cadherin-like_dom"/>
</dbReference>
<evidence type="ECO:0000256" key="4">
    <source>
        <dbReference type="ARBA" id="ARBA00022837"/>
    </source>
</evidence>
<protein>
    <recommendedName>
        <fullName evidence="10">Cadherin domain-containing protein</fullName>
    </recommendedName>
</protein>
<organism evidence="11 12">
    <name type="scientific">Poecilia mexicana</name>
    <dbReference type="NCBI Taxonomy" id="48701"/>
    <lineage>
        <taxon>Eukaryota</taxon>
        <taxon>Metazoa</taxon>
        <taxon>Chordata</taxon>
        <taxon>Craniata</taxon>
        <taxon>Vertebrata</taxon>
        <taxon>Euteleostomi</taxon>
        <taxon>Actinopterygii</taxon>
        <taxon>Neopterygii</taxon>
        <taxon>Teleostei</taxon>
        <taxon>Neoteleostei</taxon>
        <taxon>Acanthomorphata</taxon>
        <taxon>Ovalentaria</taxon>
        <taxon>Atherinomorphae</taxon>
        <taxon>Cyprinodontiformes</taxon>
        <taxon>Poeciliidae</taxon>
        <taxon>Poeciliinae</taxon>
        <taxon>Poecilia</taxon>
    </lineage>
</organism>
<evidence type="ECO:0000256" key="2">
    <source>
        <dbReference type="ARBA" id="ARBA00022692"/>
    </source>
</evidence>
<keyword evidence="2" id="KW-0812">Transmembrane</keyword>
<dbReference type="InterPro" id="IPR020894">
    <property type="entry name" value="Cadherin_CS"/>
</dbReference>
<evidence type="ECO:0000259" key="10">
    <source>
        <dbReference type="PROSITE" id="PS50268"/>
    </source>
</evidence>
<proteinExistence type="predicted"/>
<dbReference type="SMART" id="SM00112">
    <property type="entry name" value="CA"/>
    <property type="match status" value="2"/>
</dbReference>
<comment type="subcellular location">
    <subcellularLocation>
        <location evidence="1">Membrane</location>
        <topology evidence="1">Single-pass membrane protein</topology>
    </subcellularLocation>
</comment>
<keyword evidence="6" id="KW-1133">Transmembrane helix</keyword>
<dbReference type="GO" id="GO:0007156">
    <property type="term" value="P:homophilic cell adhesion via plasma membrane adhesion molecules"/>
    <property type="evidence" value="ECO:0007669"/>
    <property type="project" value="InterPro"/>
</dbReference>
<dbReference type="InterPro" id="IPR050174">
    <property type="entry name" value="Protocadherin/Cadherin-CA"/>
</dbReference>
<keyword evidence="5" id="KW-0130">Cell adhesion</keyword>
<dbReference type="Pfam" id="PF00028">
    <property type="entry name" value="Cadherin"/>
    <property type="match status" value="1"/>
</dbReference>
<feature type="domain" description="Cadherin" evidence="10">
    <location>
        <begin position="90"/>
        <end position="144"/>
    </location>
</feature>
<keyword evidence="8" id="KW-0325">Glycoprotein</keyword>
<evidence type="ECO:0000313" key="11">
    <source>
        <dbReference type="Ensembl" id="ENSPMEP00000032010.1"/>
    </source>
</evidence>
<sequence length="268" mass="29839">MLESWLFVSPPICVLCMDQRLQLYDILEDFNKMSTAHPFAKAWFRYVLPEEMKRGSVIGNVALDLGLQASELQARRARVVAEGTSQLCELDTASGNLLVSQRIDREELCYNITVTATDSGSPSLSSVKVITILVNDVNDNPPTFTHSQYNVNILENQPMGTLVMKLEAQDSDDGTNAKIFYHISRETNSEVSSFLTINPDTGELFTSRLFDYEQSAHFQMKVAARDGGDPAFSTTCTVNVFIQDQNDNAPVILYPVQTSGSQECCSRR</sequence>
<reference evidence="11" key="2">
    <citation type="submission" date="2025-09" db="UniProtKB">
        <authorList>
            <consortium name="Ensembl"/>
        </authorList>
    </citation>
    <scope>IDENTIFICATION</scope>
</reference>
<dbReference type="PROSITE" id="PS50268">
    <property type="entry name" value="CADHERIN_2"/>
    <property type="match status" value="2"/>
</dbReference>
<dbReference type="Pfam" id="PF08266">
    <property type="entry name" value="Cadherin_2"/>
    <property type="match status" value="1"/>
</dbReference>
<evidence type="ECO:0000256" key="7">
    <source>
        <dbReference type="ARBA" id="ARBA00023136"/>
    </source>
</evidence>
<keyword evidence="7" id="KW-0472">Membrane</keyword>
<name>A0A3B3YYC6_9TELE</name>
<dbReference type="CDD" id="cd11304">
    <property type="entry name" value="Cadherin_repeat"/>
    <property type="match status" value="2"/>
</dbReference>
<dbReference type="Gene3D" id="2.60.40.60">
    <property type="entry name" value="Cadherins"/>
    <property type="match status" value="2"/>
</dbReference>
<dbReference type="InterPro" id="IPR013164">
    <property type="entry name" value="Cadherin_N"/>
</dbReference>
<evidence type="ECO:0000313" key="12">
    <source>
        <dbReference type="Proteomes" id="UP000261480"/>
    </source>
</evidence>